<evidence type="ECO:0000256" key="3">
    <source>
        <dbReference type="ARBA" id="ARBA00023002"/>
    </source>
</evidence>
<accession>A0A0A0C2W7</accession>
<evidence type="ECO:0000256" key="1">
    <source>
        <dbReference type="ARBA" id="ARBA00022559"/>
    </source>
</evidence>
<dbReference type="Proteomes" id="UP000054314">
    <property type="component" value="Unassembled WGS sequence"/>
</dbReference>
<evidence type="ECO:0000313" key="9">
    <source>
        <dbReference type="Proteomes" id="UP000054314"/>
    </source>
</evidence>
<dbReference type="InterPro" id="IPR013766">
    <property type="entry name" value="Thioredoxin_domain"/>
</dbReference>
<dbReference type="GO" id="GO:0004601">
    <property type="term" value="F:peroxidase activity"/>
    <property type="evidence" value="ECO:0007669"/>
    <property type="project" value="UniProtKB-KW"/>
</dbReference>
<keyword evidence="6" id="KW-0472">Membrane</keyword>
<keyword evidence="1" id="KW-0575">Peroxidase</keyword>
<dbReference type="PIRSF" id="PIRSF000239">
    <property type="entry name" value="AHPC"/>
    <property type="match status" value="1"/>
</dbReference>
<evidence type="ECO:0000259" key="7">
    <source>
        <dbReference type="PROSITE" id="PS51352"/>
    </source>
</evidence>
<dbReference type="InterPro" id="IPR036249">
    <property type="entry name" value="Thioredoxin-like_sf"/>
</dbReference>
<evidence type="ECO:0000313" key="8">
    <source>
        <dbReference type="EMBL" id="KGM14332.1"/>
    </source>
</evidence>
<comment type="caution">
    <text evidence="8">The sequence shown here is derived from an EMBL/GenBank/DDBJ whole genome shotgun (WGS) entry which is preliminary data.</text>
</comment>
<dbReference type="CDD" id="cd03018">
    <property type="entry name" value="PRX_AhpE_like"/>
    <property type="match status" value="1"/>
</dbReference>
<evidence type="ECO:0000256" key="5">
    <source>
        <dbReference type="PIRSR" id="PIRSR000239-1"/>
    </source>
</evidence>
<evidence type="ECO:0000256" key="4">
    <source>
        <dbReference type="ARBA" id="ARBA00023284"/>
    </source>
</evidence>
<keyword evidence="4" id="KW-0676">Redox-active center</keyword>
<dbReference type="PROSITE" id="PS51352">
    <property type="entry name" value="THIOREDOXIN_2"/>
    <property type="match status" value="1"/>
</dbReference>
<keyword evidence="6" id="KW-0812">Transmembrane</keyword>
<reference evidence="8 9" key="1">
    <citation type="submission" date="2013-08" db="EMBL/GenBank/DDBJ databases">
        <title>Genome sequencing of Cellulomonas bogoriensis 69B4.</title>
        <authorList>
            <person name="Chen F."/>
            <person name="Li Y."/>
            <person name="Wang G."/>
        </authorList>
    </citation>
    <scope>NUCLEOTIDE SEQUENCE [LARGE SCALE GENOMIC DNA]</scope>
    <source>
        <strain evidence="8 9">69B4</strain>
    </source>
</reference>
<dbReference type="Gene3D" id="3.40.30.10">
    <property type="entry name" value="Glutaredoxin"/>
    <property type="match status" value="1"/>
</dbReference>
<keyword evidence="2" id="KW-0049">Antioxidant</keyword>
<dbReference type="EMBL" id="AXCZ01000006">
    <property type="protein sequence ID" value="KGM14332.1"/>
    <property type="molecule type" value="Genomic_DNA"/>
</dbReference>
<sequence length="150" mass="16205">MPAPGEPAPDLQLPDTHGTPVALSGLVGSPVAIVFFPFAFSGVCTAELRELRDNLEDFEAAGVRLLGISCDPMFTLRAWSEAEGFGFDLLSDFWPHGRAANAYGVFDADQGLARRGSFLLDADGIVRWRTLSPHGRARDLEEYRAALAAL</sequence>
<proteinExistence type="predicted"/>
<evidence type="ECO:0000256" key="6">
    <source>
        <dbReference type="SAM" id="Phobius"/>
    </source>
</evidence>
<organism evidence="8 9">
    <name type="scientific">Cellulomonas bogoriensis 69B4 = DSM 16987</name>
    <dbReference type="NCBI Taxonomy" id="1386082"/>
    <lineage>
        <taxon>Bacteria</taxon>
        <taxon>Bacillati</taxon>
        <taxon>Actinomycetota</taxon>
        <taxon>Actinomycetes</taxon>
        <taxon>Micrococcales</taxon>
        <taxon>Cellulomonadaceae</taxon>
        <taxon>Cellulomonas</taxon>
    </lineage>
</organism>
<dbReference type="AlphaFoldDB" id="A0A0A0C2W7"/>
<feature type="active site" description="Cysteine sulfenic acid (-SOH) intermediate; for peroxidase activity" evidence="5">
    <location>
        <position position="44"/>
    </location>
</feature>
<keyword evidence="6" id="KW-1133">Transmembrane helix</keyword>
<dbReference type="InterPro" id="IPR000866">
    <property type="entry name" value="AhpC/TSA"/>
</dbReference>
<dbReference type="InterPro" id="IPR024706">
    <property type="entry name" value="Peroxiredoxin_AhpC-typ"/>
</dbReference>
<dbReference type="InterPro" id="IPR050455">
    <property type="entry name" value="Tpx_Peroxidase_subfamily"/>
</dbReference>
<gene>
    <name evidence="8" type="ORF">N869_15165</name>
</gene>
<dbReference type="PANTHER" id="PTHR43110:SF1">
    <property type="entry name" value="THIOL PEROXIDASE"/>
    <property type="match status" value="1"/>
</dbReference>
<feature type="domain" description="Thioredoxin" evidence="7">
    <location>
        <begin position="2"/>
        <end position="150"/>
    </location>
</feature>
<feature type="transmembrane region" description="Helical" evidence="6">
    <location>
        <begin position="20"/>
        <end position="43"/>
    </location>
</feature>
<keyword evidence="9" id="KW-1185">Reference proteome</keyword>
<evidence type="ECO:0000256" key="2">
    <source>
        <dbReference type="ARBA" id="ARBA00022862"/>
    </source>
</evidence>
<name>A0A0A0C2W7_9CELL</name>
<protein>
    <recommendedName>
        <fullName evidence="7">Thioredoxin domain-containing protein</fullName>
    </recommendedName>
</protein>
<dbReference type="Pfam" id="PF00578">
    <property type="entry name" value="AhpC-TSA"/>
    <property type="match status" value="1"/>
</dbReference>
<dbReference type="SUPFAM" id="SSF52833">
    <property type="entry name" value="Thioredoxin-like"/>
    <property type="match status" value="1"/>
</dbReference>
<keyword evidence="3" id="KW-0560">Oxidoreductase</keyword>
<dbReference type="PANTHER" id="PTHR43110">
    <property type="entry name" value="THIOL PEROXIDASE"/>
    <property type="match status" value="1"/>
</dbReference>